<protein>
    <submittedName>
        <fullName evidence="1">Uncharacterized protein</fullName>
    </submittedName>
</protein>
<reference evidence="1 2" key="1">
    <citation type="submission" date="2014-04" db="EMBL/GenBank/DDBJ databases">
        <authorList>
            <consortium name="DOE Joint Genome Institute"/>
            <person name="Kuo A."/>
            <person name="Girlanda M."/>
            <person name="Perotto S."/>
            <person name="Kohler A."/>
            <person name="Nagy L.G."/>
            <person name="Floudas D."/>
            <person name="Copeland A."/>
            <person name="Barry K.W."/>
            <person name="Cichocki N."/>
            <person name="Veneault-Fourrey C."/>
            <person name="LaButti K."/>
            <person name="Lindquist E.A."/>
            <person name="Lipzen A."/>
            <person name="Lundell T."/>
            <person name="Morin E."/>
            <person name="Murat C."/>
            <person name="Sun H."/>
            <person name="Tunlid A."/>
            <person name="Henrissat B."/>
            <person name="Grigoriev I.V."/>
            <person name="Hibbett D.S."/>
            <person name="Martin F."/>
            <person name="Nordberg H.P."/>
            <person name="Cantor M.N."/>
            <person name="Hua S.X."/>
        </authorList>
    </citation>
    <scope>NUCLEOTIDE SEQUENCE [LARGE SCALE GENOMIC DNA]</scope>
    <source>
        <strain evidence="1 2">MUT 4182</strain>
    </source>
</reference>
<dbReference type="AlphaFoldDB" id="A0A0C3MHM5"/>
<evidence type="ECO:0000313" key="2">
    <source>
        <dbReference type="Proteomes" id="UP000054248"/>
    </source>
</evidence>
<reference evidence="2" key="2">
    <citation type="submission" date="2015-01" db="EMBL/GenBank/DDBJ databases">
        <title>Evolutionary Origins and Diversification of the Mycorrhizal Mutualists.</title>
        <authorList>
            <consortium name="DOE Joint Genome Institute"/>
            <consortium name="Mycorrhizal Genomics Consortium"/>
            <person name="Kohler A."/>
            <person name="Kuo A."/>
            <person name="Nagy L.G."/>
            <person name="Floudas D."/>
            <person name="Copeland A."/>
            <person name="Barry K.W."/>
            <person name="Cichocki N."/>
            <person name="Veneault-Fourrey C."/>
            <person name="LaButti K."/>
            <person name="Lindquist E.A."/>
            <person name="Lipzen A."/>
            <person name="Lundell T."/>
            <person name="Morin E."/>
            <person name="Murat C."/>
            <person name="Riley R."/>
            <person name="Ohm R."/>
            <person name="Sun H."/>
            <person name="Tunlid A."/>
            <person name="Henrissat B."/>
            <person name="Grigoriev I.V."/>
            <person name="Hibbett D.S."/>
            <person name="Martin F."/>
        </authorList>
    </citation>
    <scope>NUCLEOTIDE SEQUENCE [LARGE SCALE GENOMIC DNA]</scope>
    <source>
        <strain evidence="2">MUT 4182</strain>
    </source>
</reference>
<gene>
    <name evidence="1" type="ORF">M407DRAFT_205131</name>
</gene>
<sequence length="85" mass="9518">MLYVPNFTRNLAILTLPYMYNLCAIVWLILTATSHTHAALLCLCEIHVLNVVDRSVVHSSRIFPSLRAANRRPTSAPINHYSQGG</sequence>
<accession>A0A0C3MHM5</accession>
<proteinExistence type="predicted"/>
<dbReference type="EMBL" id="KN822950">
    <property type="protein sequence ID" value="KIO33187.1"/>
    <property type="molecule type" value="Genomic_DNA"/>
</dbReference>
<evidence type="ECO:0000313" key="1">
    <source>
        <dbReference type="EMBL" id="KIO33187.1"/>
    </source>
</evidence>
<keyword evidence="2" id="KW-1185">Reference proteome</keyword>
<dbReference type="HOGENOM" id="CLU_2514313_0_0_1"/>
<organism evidence="1 2">
    <name type="scientific">Tulasnella calospora MUT 4182</name>
    <dbReference type="NCBI Taxonomy" id="1051891"/>
    <lineage>
        <taxon>Eukaryota</taxon>
        <taxon>Fungi</taxon>
        <taxon>Dikarya</taxon>
        <taxon>Basidiomycota</taxon>
        <taxon>Agaricomycotina</taxon>
        <taxon>Agaricomycetes</taxon>
        <taxon>Cantharellales</taxon>
        <taxon>Tulasnellaceae</taxon>
        <taxon>Tulasnella</taxon>
    </lineage>
</organism>
<dbReference type="Proteomes" id="UP000054248">
    <property type="component" value="Unassembled WGS sequence"/>
</dbReference>
<name>A0A0C3MHM5_9AGAM</name>